<sequence>MTADKIRDSQTVNACCASLQVRYRKLEEKRNALRQAVKLLDHQTSVLESEKKQLKIDNENEIKQVKLHKEEHEKEYKLRCELEQEVSSLKAEISTLRKNHGDCEAEVRKLSELLEKERVQAKQERQYKENESKIRYKLENEISSLKVEISNLKESTCSRGQKDWEVEVKKLKVLLEKEKARGDSALKKADLERDKAAEAWKLLKSEKIKVEESKSITDVLRKRVDELRACLETLETEAREVKEGLVLEKSKVDEANRRADAETKKANRHKKRADLKSVKAEKLKISADQLHKELAIEKEKVAVLQKEIRHLVSEEKEFKSCLCSDAKGDKDKNMLKKKPKEEKVRTGETQRSSNLEKAHEYLVKEEMSLLKKDILQFSRRLHALESCLSHCFECIDVEKVHKYLLKEGISLLQKDTLQFSHRLNVLEGCLFHGFEGIDGSEQFTGECRKLCDTDSHYQACHAEMGGLHCPDENEMVKSQYCANGDFSVVGAAVDFAMTLLPVLRGSNLPPISGICSELESLVGGSVRNKSQNSGMHSISTSISDRKLMGSQGRGALSNLAGKSAQDNSKEGSSISRLTSEVTKEQNLDTGVMVECGDGFRLGEEIIATHSNSTLLQNEVETKAFGSSRKRKGVRDSPEEKKVVLKKEKKLSTLHETCCQKNGMLVSILSQRDDNLESIQNENNRSKMSIERGKVDSAQKAFSPMSGEDLEHYLIEQLEVKGNYMKLLELDDEADEERFRKAMRVPLSPTLPEIESPRYGIPVDDETESLVRQRLMIEDDPLDHSYNSDVIDTEIDANKFKLRPLETIHGLSSTSACYPCKLNGKVGNEVNGVYQSGNKSHSFSAGDMTASGSTSIYFILFPNMIDETIHRVLSPMDNFVSQSSIFSRTDCAVSEILLAVASQGDLSPEEKACMFFSLLVCRFTVVASSKFPGSKSGDISENFSTFVQEISKEISHSVLNFSFAGICEAPVLLTLIETFLLDRKILVFDGSQCGNCTQSEWSSKITLRDNTIGFLSSKAASFEQLMGGAIILASLCNAFGHIDFICEASHNIARICRDDSTLVLSILHSFACVCGKNYSMASNCTLIMATVRSIVSQLESGPEAAESQCKFLECGQCPFGEGEASVDKVVCLLMDRLQEFANDETSHLRLKRAEDIPVSDTWFHNLNMNKSHISLECKYVAEKILDHYSDTVSLLELLACYATWDWIYDKMIPQLLRILESPASPQVSAAVLILIGQLGRFGMEDGGCVLKQIEEIVCCLSNFLHLRVARKMDLATQISAASALVNFLSLECKDLFHNNEEPTGGTSQFGQAIIIIRKWFHQLMHEQQLLVLSLFQSTDVHKTRKNEKVKW</sequence>
<evidence type="ECO:0000313" key="4">
    <source>
        <dbReference type="Proteomes" id="UP000825729"/>
    </source>
</evidence>
<feature type="region of interest" description="Disordered" evidence="2">
    <location>
        <begin position="526"/>
        <end position="581"/>
    </location>
</feature>
<evidence type="ECO:0000256" key="1">
    <source>
        <dbReference type="SAM" id="Coils"/>
    </source>
</evidence>
<feature type="coiled-coil region" evidence="1">
    <location>
        <begin position="16"/>
        <end position="75"/>
    </location>
</feature>
<keyword evidence="4" id="KW-1185">Reference proteome</keyword>
<keyword evidence="1" id="KW-0175">Coiled coil</keyword>
<feature type="compositionally biased region" description="Polar residues" evidence="2">
    <location>
        <begin position="527"/>
        <end position="542"/>
    </location>
</feature>
<feature type="region of interest" description="Disordered" evidence="2">
    <location>
        <begin position="332"/>
        <end position="351"/>
    </location>
</feature>
<feature type="compositionally biased region" description="Polar residues" evidence="2">
    <location>
        <begin position="564"/>
        <end position="580"/>
    </location>
</feature>
<gene>
    <name evidence="3" type="ORF">H6P81_019708</name>
</gene>
<proteinExistence type="predicted"/>
<feature type="coiled-coil region" evidence="1">
    <location>
        <begin position="104"/>
        <end position="181"/>
    </location>
</feature>
<reference evidence="3 4" key="1">
    <citation type="submission" date="2021-07" db="EMBL/GenBank/DDBJ databases">
        <title>The Aristolochia fimbriata genome: insights into angiosperm evolution, floral development and chemical biosynthesis.</title>
        <authorList>
            <person name="Jiao Y."/>
        </authorList>
    </citation>
    <scope>NUCLEOTIDE SEQUENCE [LARGE SCALE GENOMIC DNA]</scope>
    <source>
        <strain evidence="3">IBCAS-2021</strain>
        <tissue evidence="3">Leaf</tissue>
    </source>
</reference>
<evidence type="ECO:0000256" key="2">
    <source>
        <dbReference type="SAM" id="MobiDB-lite"/>
    </source>
</evidence>
<evidence type="ECO:0000313" key="3">
    <source>
        <dbReference type="EMBL" id="KAG9439543.1"/>
    </source>
</evidence>
<organism evidence="3 4">
    <name type="scientific">Aristolochia fimbriata</name>
    <name type="common">White veined hardy Dutchman's pipe vine</name>
    <dbReference type="NCBI Taxonomy" id="158543"/>
    <lineage>
        <taxon>Eukaryota</taxon>
        <taxon>Viridiplantae</taxon>
        <taxon>Streptophyta</taxon>
        <taxon>Embryophyta</taxon>
        <taxon>Tracheophyta</taxon>
        <taxon>Spermatophyta</taxon>
        <taxon>Magnoliopsida</taxon>
        <taxon>Magnoliidae</taxon>
        <taxon>Piperales</taxon>
        <taxon>Aristolochiaceae</taxon>
        <taxon>Aristolochia</taxon>
    </lineage>
</organism>
<dbReference type="PANTHER" id="PTHR35480:SF1">
    <property type="entry name" value="MATERNAL EFFECT EMBRYO ARREST 22"/>
    <property type="match status" value="1"/>
</dbReference>
<evidence type="ECO:0008006" key="5">
    <source>
        <dbReference type="Google" id="ProtNLM"/>
    </source>
</evidence>
<name>A0AAV7DTG0_ARIFI</name>
<accession>A0AAV7DTG0</accession>
<protein>
    <recommendedName>
        <fullName evidence="5">Maternal effect embryo arrest 22</fullName>
    </recommendedName>
</protein>
<feature type="coiled-coil region" evidence="1">
    <location>
        <begin position="217"/>
        <end position="314"/>
    </location>
</feature>
<comment type="caution">
    <text evidence="3">The sequence shown here is derived from an EMBL/GenBank/DDBJ whole genome shotgun (WGS) entry which is preliminary data.</text>
</comment>
<dbReference type="Proteomes" id="UP000825729">
    <property type="component" value="Unassembled WGS sequence"/>
</dbReference>
<dbReference type="EMBL" id="JAINDJ010000008">
    <property type="protein sequence ID" value="KAG9439543.1"/>
    <property type="molecule type" value="Genomic_DNA"/>
</dbReference>
<dbReference type="PANTHER" id="PTHR35480">
    <property type="entry name" value="MATERNAL EFFECT EMBRYO ARREST 22"/>
    <property type="match status" value="1"/>
</dbReference>